<comment type="subcellular location">
    <subcellularLocation>
        <location evidence="1">Secreted</location>
    </subcellularLocation>
</comment>
<reference evidence="6" key="1">
    <citation type="submission" date="2022-11" db="UniProtKB">
        <authorList>
            <consortium name="WormBaseParasite"/>
        </authorList>
    </citation>
    <scope>IDENTIFICATION</scope>
</reference>
<dbReference type="InterPro" id="IPR038479">
    <property type="entry name" value="Transthyretin-like_sf"/>
</dbReference>
<evidence type="ECO:0000256" key="4">
    <source>
        <dbReference type="ARBA" id="ARBA00022729"/>
    </source>
</evidence>
<dbReference type="Gene3D" id="2.60.40.3330">
    <property type="match status" value="1"/>
</dbReference>
<evidence type="ECO:0000256" key="3">
    <source>
        <dbReference type="ARBA" id="ARBA00022525"/>
    </source>
</evidence>
<proteinExistence type="inferred from homology"/>
<dbReference type="Pfam" id="PF01060">
    <property type="entry name" value="TTR-52"/>
    <property type="match status" value="1"/>
</dbReference>
<keyword evidence="3" id="KW-0964">Secreted</keyword>
<keyword evidence="4" id="KW-0732">Signal</keyword>
<evidence type="ECO:0000256" key="2">
    <source>
        <dbReference type="ARBA" id="ARBA00010112"/>
    </source>
</evidence>
<protein>
    <submittedName>
        <fullName evidence="6">Transthyretin-like protein 46</fullName>
    </submittedName>
</protein>
<dbReference type="Proteomes" id="UP000887569">
    <property type="component" value="Unplaced"/>
</dbReference>
<organism evidence="5 6">
    <name type="scientific">Parascaris univalens</name>
    <name type="common">Nematode worm</name>
    <dbReference type="NCBI Taxonomy" id="6257"/>
    <lineage>
        <taxon>Eukaryota</taxon>
        <taxon>Metazoa</taxon>
        <taxon>Ecdysozoa</taxon>
        <taxon>Nematoda</taxon>
        <taxon>Chromadorea</taxon>
        <taxon>Rhabditida</taxon>
        <taxon>Spirurina</taxon>
        <taxon>Ascaridomorpha</taxon>
        <taxon>Ascaridoidea</taxon>
        <taxon>Ascarididae</taxon>
        <taxon>Parascaris</taxon>
    </lineage>
</organism>
<dbReference type="PANTHER" id="PTHR21700">
    <property type="entry name" value="TRANSTHYRETIN-LIKE FAMILY PROTEIN-RELATED"/>
    <property type="match status" value="1"/>
</dbReference>
<dbReference type="GO" id="GO:0009986">
    <property type="term" value="C:cell surface"/>
    <property type="evidence" value="ECO:0007669"/>
    <property type="project" value="InterPro"/>
</dbReference>
<dbReference type="InterPro" id="IPR001534">
    <property type="entry name" value="Transthyretin-like"/>
</dbReference>
<comment type="similarity">
    <text evidence="2">Belongs to the nematode transthyretin-like family.</text>
</comment>
<keyword evidence="5" id="KW-1185">Reference proteome</keyword>
<sequence>WYAQSNPLIVCDLKSAVQVTPQLRWDMTIRLMFVVYLSCSLSFTANVPKLQGVAVRGRLVCGNESLAGAKVKIVDVDTRPDIDDLLGENYTDSNGNFELNGSTRELSVIETVLKIYHDCDDGILPCQRKVLWHIPSSYHHDGIVKRYFDVGTINMEIVFRGEERDCRH</sequence>
<evidence type="ECO:0000256" key="1">
    <source>
        <dbReference type="ARBA" id="ARBA00004613"/>
    </source>
</evidence>
<name>A0A915AUA6_PARUN</name>
<accession>A0A915AUA6</accession>
<dbReference type="GO" id="GO:0005576">
    <property type="term" value="C:extracellular region"/>
    <property type="evidence" value="ECO:0007669"/>
    <property type="project" value="UniProtKB-SubCell"/>
</dbReference>
<evidence type="ECO:0000313" key="6">
    <source>
        <dbReference type="WBParaSite" id="PgR016_g113_t01"/>
    </source>
</evidence>
<dbReference type="WBParaSite" id="PgR016_g113_t01">
    <property type="protein sequence ID" value="PgR016_g113_t01"/>
    <property type="gene ID" value="PgR016_g113"/>
</dbReference>
<evidence type="ECO:0000313" key="5">
    <source>
        <dbReference type="Proteomes" id="UP000887569"/>
    </source>
</evidence>
<dbReference type="AlphaFoldDB" id="A0A915AUA6"/>